<feature type="region of interest" description="Disordered" evidence="2">
    <location>
        <begin position="469"/>
        <end position="625"/>
    </location>
</feature>
<evidence type="ECO:0000313" key="7">
    <source>
        <dbReference type="Proteomes" id="UP000013086"/>
    </source>
</evidence>
<feature type="domain" description="ART-PolyVal-like" evidence="3">
    <location>
        <begin position="1659"/>
        <end position="1773"/>
    </location>
</feature>
<proteinExistence type="predicted"/>
<evidence type="ECO:0000313" key="6">
    <source>
        <dbReference type="EMBL" id="ENU18637.1"/>
    </source>
</evidence>
<gene>
    <name evidence="6" type="ORF">F994_02764</name>
</gene>
<evidence type="ECO:0000256" key="2">
    <source>
        <dbReference type="SAM" id="MobiDB-lite"/>
    </source>
</evidence>
<feature type="compositionally biased region" description="Polar residues" evidence="2">
    <location>
        <begin position="469"/>
        <end position="479"/>
    </location>
</feature>
<feature type="compositionally biased region" description="Low complexity" evidence="2">
    <location>
        <begin position="490"/>
        <end position="506"/>
    </location>
</feature>
<keyword evidence="1" id="KW-0175">Coiled coil</keyword>
<evidence type="ECO:0000259" key="5">
    <source>
        <dbReference type="Pfam" id="PF18858"/>
    </source>
</evidence>
<feature type="compositionally biased region" description="Polar residues" evidence="2">
    <location>
        <begin position="340"/>
        <end position="351"/>
    </location>
</feature>
<feature type="region of interest" description="Disordered" evidence="2">
    <location>
        <begin position="829"/>
        <end position="859"/>
    </location>
</feature>
<feature type="coiled-coil region" evidence="1">
    <location>
        <begin position="675"/>
        <end position="702"/>
    </location>
</feature>
<feature type="region of interest" description="Disordered" evidence="2">
    <location>
        <begin position="1100"/>
        <end position="1127"/>
    </location>
</feature>
<feature type="region of interest" description="Disordered" evidence="2">
    <location>
        <begin position="340"/>
        <end position="437"/>
    </location>
</feature>
<feature type="region of interest" description="Disordered" evidence="2">
    <location>
        <begin position="1"/>
        <end position="33"/>
    </location>
</feature>
<feature type="compositionally biased region" description="Basic and acidic residues" evidence="2">
    <location>
        <begin position="13"/>
        <end position="28"/>
    </location>
</feature>
<reference evidence="6 7" key="1">
    <citation type="submission" date="2013-02" db="EMBL/GenBank/DDBJ databases">
        <title>The Genome Sequence of Acinetobacter sp. ANC 3994.</title>
        <authorList>
            <consortium name="The Broad Institute Genome Sequencing Platform"/>
            <consortium name="The Broad Institute Genome Sequencing Center for Infectious Disease"/>
            <person name="Cerqueira G."/>
            <person name="Feldgarden M."/>
            <person name="Courvalin P."/>
            <person name="Perichon B."/>
            <person name="Grillot-Courvalin C."/>
            <person name="Clermont D."/>
            <person name="Rocha E."/>
            <person name="Yoon E.-J."/>
            <person name="Nemec A."/>
            <person name="Walker B."/>
            <person name="Young S.K."/>
            <person name="Zeng Q."/>
            <person name="Gargeya S."/>
            <person name="Fitzgerald M."/>
            <person name="Haas B."/>
            <person name="Abouelleil A."/>
            <person name="Alvarado L."/>
            <person name="Arachchi H.M."/>
            <person name="Berlin A.M."/>
            <person name="Chapman S.B."/>
            <person name="Dewar J."/>
            <person name="Goldberg J."/>
            <person name="Griggs A."/>
            <person name="Gujja S."/>
            <person name="Hansen M."/>
            <person name="Howarth C."/>
            <person name="Imamovic A."/>
            <person name="Larimer J."/>
            <person name="McCowan C."/>
            <person name="Murphy C."/>
            <person name="Neiman D."/>
            <person name="Pearson M."/>
            <person name="Priest M."/>
            <person name="Roberts A."/>
            <person name="Saif S."/>
            <person name="Shea T."/>
            <person name="Sisk P."/>
            <person name="Sykes S."/>
            <person name="Wortman J."/>
            <person name="Nusbaum C."/>
            <person name="Birren B."/>
        </authorList>
    </citation>
    <scope>NUCLEOTIDE SEQUENCE [LARGE SCALE GENOMIC DNA]</scope>
    <source>
        <strain evidence="6 7">ANC 3994</strain>
    </source>
</reference>
<sequence length="2686" mass="294714">MPDPQDINNPFFHESKTTKASEQDKFKFDPSTAKPVQNKSMVAEVEGFNFDPSTAKAVNKGLGGHIKDFGTSLAAGAASLPDIAIGLGDLYTGGRAGKAIEESGIYTPGSGSSYWKDKKTDVAKVQSQEFADAEGVVDKTKIALSNPTMISNAIGESLAPMAAGGLVGRGINIASKGKIGAAAAGALGEGAVMAGSQAESIRQQTDDGLLSGGQTAAAAATGVAGTLFGFLGGRIAQKLGFDDIDNMMANGISREATEQAAKDIPFSSIPKSVLMGAVSEGILEELPQSLSEQALQNIALDKPWYENLDDAAVMGTLAGMTMGGGINAYTSTQDYLNAQRNNNESASPTDSNAPNLPALPGGNGGDALTGEYIPRADQSSQPEQSRTNYEYDQFSTDADNILGQGTGFNPMQGNYPENPDSPIAPTTPPLSRQLGINSEDGPMSTAAALAVDSGATATMLNAPAVTDTAQDDVNNNAPLSSAAGLLNAPTENTGTSNESSTEQSNTFGSTIGPLDSGSGIQGRKESGITKSSTNNSASNDIERQGDSSILQNTIGNGGQDASGGINSADSVSGISKPSQATQGQSDRNNLNAVGNNSVLSGKTTTAENGSSTIGTTTGDSQGRTVEPILGADGKNKWFGNQNKAQAFIDKKNLGNDYQVAQDGKHFEIQPKSTQSNEKQSQISDLEQQLANEKSVIKKVRLRKQISELQNGLAEPVQSDVSLDQPRKATAENLSGELKRMEQATARVNAVRQRMRDANPEIFTEENDRVRETHGLTNARVTAIADEIESSGSYELSDREYDKVKNNPNYKIDYNPKTFTGKVTAVKDQHSGEWVGKSEQSDLDNAAHASATSTQNDLPEPTQAQIEAGNYKKGHIKVHGLDIAVENPRGSERRGTDQDGKEWAHTMSDHYGYIKRTTGADQEQIDTYVGKNPESEKVYIVDQINQGNGSFDEHKVMMGFDSQEEAIAAYQSNFDNGWKVGPVNEMSKDQFKDWLKNSDTSKPAASKNLKDSIENIRAEKIRKKTVDDLHSSVYGLATDEQLQESLKHLNNEISKAHKRSENEVVNGKRSTRKAVAAGALDRFLKDRVDLETYMKARKNGELKQRSKTVNDYSRDKLKPDDDRKGASPLDTTFTPLSVVSATHRVLSVLQHLKMSATQDTSVRGRINIGRNRLKSGFSVQVVSSFDGLPAEIQNDATYQDENGETKNYNVSGVWHDGTLYVVADQVYGDSPKQLTTFDAYEELLAHEIIGHFGVQQIFGSEYKTKLQQLFNALGGLDGIRKIAKNNGVNIQQFESSYIQPYTQGAKDKIYAESDVQQALVGELFAFVAQNQSKQPFVRQKLKEVIGFIRQWFRERGFDKFLSRYNDTDLMMFIAEARKAVVDQSYFGKYKNQNISSKDDLDTPLYSRRSESTKSSSIQQVRDVLVERFGEDVISELERQGKLEIIQDYQVEGVEGFYYNGKAVLVASNLTKESAVPTFLHELGGHGGFQNMMNEKQYQELMRQFDKLVEQGNPVALAAKLLAEREQGTERQKLEYLPYLLTLSSTMQQRNVIQRNALQKLIHNIVAYVKAWAFDQFGINLNLNPDDMLALSERMIGQIKHQSSLDLIRQKYHGTSQWMTAPNGAKTHLSEKQWLQVRTPEFKKWFGDWENDAANASQVLDENGEPKVVYHGTATEFNEFKQGHGLLGDGIYLTDSFDTADVYANVRGKNGFVIPLFVNIRNAFKTTGNVSRDTFVEATSSGKYQGVVHQFENKEYIVALEPNQVKMAEGNAGTFNSESADIRFSRSANNVVDRLSENIKNLYSGNFKLPSMADAMKYGLMFLSRMQITDIYKKILPQLSVYNDLVHQMDADKNDIAAEADNIVREWSKLNDEEALANVMHEATLAQIDPAKPYQQGDNKVKYQQLLKNYNNLSPEAQAMYKKARNAYSGHYAKVREAIRERILRSALSSQKKADLLKNIEGSFGQIKGVYFPLARFGKYVVVVRNQNGDVESISRAETENEANALREQLIQKYPQFKIDSVIRDQDYNALRDKVGRGFMSDLFDEVGNLGFDAKKQAEFEDTLSQLYLSSMPDLSWAKHGMHRKGTAGFSQNARRAFAQNMSSGAGYLAKLRYGDQLVAQLDEMKEYSKAQIKKDPSYKQPLASAVIDEMNARHENLMNAKGNAISSLLTSMGFIYFLGLSPAAAMVNILQTPLVAYPILGAKFGFDKAGLELLKASADYAKGVGFEMPDFTNLDSLRNSLSDSIDPDIAKVLKEHEKQAYEKAVSAGVIDVTQAHDLAGIAQGEDSGVMWKIRPIMRVASLMFHHAERFNREVTFIAAYRLSKESGMADSDAYKQAVKMTYDGHFDYSASNRARFMQGNVAKVVFLFKQFGQNMIYTVARQSYIALIGKNHTKEERVEAARALSAMLATHALAAGVLGLPMVTTLLAVASMFGGGDDDPWDAEVALRNGLADMTSPKFSNLVMKGLSRGTPADISGRVGLDSMFLARAPDGLEGQKLYEQLILGNMGATVGMGANIAKGIQELGQGDYARALEEMLPTFAKNPFKSYRYATEGVQDKTGVDILDGNPVSGAGIFSQTIGFSPSQVRTAYEGKSAVYQQEQALKKRKSKLTAKWVRAKRNDDQEGMDSAWKDIQEFNEVNPKLRIKRINLMQSYHQNAKRIRDAENGVYLSKKYSDIGDYGRFAETD</sequence>
<comment type="caution">
    <text evidence="6">The sequence shown here is derived from an EMBL/GenBank/DDBJ whole genome shotgun (WGS) entry which is preliminary data.</text>
</comment>
<evidence type="ECO:0000259" key="4">
    <source>
        <dbReference type="Pfam" id="PF18823"/>
    </source>
</evidence>
<evidence type="ECO:0000256" key="1">
    <source>
        <dbReference type="SAM" id="Coils"/>
    </source>
</evidence>
<dbReference type="Proteomes" id="UP000013086">
    <property type="component" value="Unassembled WGS sequence"/>
</dbReference>
<name>N8Q9Q6_9GAMM</name>
<dbReference type="NCBIfam" id="NF032893">
    <property type="entry name" value="tail-700"/>
    <property type="match status" value="1"/>
</dbReference>
<dbReference type="Pfam" id="PF18823">
    <property type="entry name" value="InPase"/>
    <property type="match status" value="1"/>
</dbReference>
<evidence type="ECO:0008006" key="8">
    <source>
        <dbReference type="Google" id="ProtNLM"/>
    </source>
</evidence>
<feature type="domain" description="Inorganic pyrophosphatase" evidence="4">
    <location>
        <begin position="862"/>
        <end position="995"/>
    </location>
</feature>
<dbReference type="HOGENOM" id="CLU_000477_0_0_6"/>
<accession>N8Q9Q6</accession>
<dbReference type="Pfam" id="PF18760">
    <property type="entry name" value="ART-PolyVal"/>
    <property type="match status" value="1"/>
</dbReference>
<dbReference type="InterPro" id="IPR041595">
    <property type="entry name" value="Inorganic_Pase"/>
</dbReference>
<feature type="compositionally biased region" description="Basic and acidic residues" evidence="2">
    <location>
        <begin position="1111"/>
        <end position="1124"/>
    </location>
</feature>
<feature type="compositionally biased region" description="Polar residues" evidence="2">
    <location>
        <begin position="377"/>
        <end position="398"/>
    </location>
</feature>
<feature type="compositionally biased region" description="Polar residues" evidence="2">
    <location>
        <begin position="849"/>
        <end position="859"/>
    </location>
</feature>
<dbReference type="PATRIC" id="fig|1217715.3.peg.2702"/>
<evidence type="ECO:0000259" key="3">
    <source>
        <dbReference type="Pfam" id="PF18760"/>
    </source>
</evidence>
<organism evidence="6 7">
    <name type="scientific">Acinetobacter bohemicus ANC 3994</name>
    <dbReference type="NCBI Taxonomy" id="1217715"/>
    <lineage>
        <taxon>Bacteria</taxon>
        <taxon>Pseudomonadati</taxon>
        <taxon>Pseudomonadota</taxon>
        <taxon>Gammaproteobacteria</taxon>
        <taxon>Moraxellales</taxon>
        <taxon>Moraxellaceae</taxon>
        <taxon>Acinetobacter</taxon>
    </lineage>
</organism>
<feature type="compositionally biased region" description="Low complexity" evidence="2">
    <location>
        <begin position="609"/>
        <end position="622"/>
    </location>
</feature>
<feature type="domain" description="Large polyvalent protein-associated" evidence="5">
    <location>
        <begin position="1810"/>
        <end position="1970"/>
    </location>
</feature>
<dbReference type="InterPro" id="IPR049522">
    <property type="entry name" value="ART-PolyVal_dom"/>
</dbReference>
<dbReference type="EMBL" id="APOH01000021">
    <property type="protein sequence ID" value="ENU18637.1"/>
    <property type="molecule type" value="Genomic_DNA"/>
</dbReference>
<feature type="compositionally biased region" description="Polar residues" evidence="2">
    <location>
        <begin position="564"/>
        <end position="608"/>
    </location>
</feature>
<dbReference type="eggNOG" id="COG0456">
    <property type="taxonomic scope" value="Bacteria"/>
</dbReference>
<dbReference type="RefSeq" id="WP_004649366.1">
    <property type="nucleotide sequence ID" value="NZ_KB849166.1"/>
</dbReference>
<protein>
    <recommendedName>
        <fullName evidence="8">Large polyvalent protein-associated domain-containing protein</fullName>
    </recommendedName>
</protein>
<dbReference type="eggNOG" id="COG1040">
    <property type="taxonomic scope" value="Bacteria"/>
</dbReference>
<dbReference type="Pfam" id="PF18858">
    <property type="entry name" value="LPD39"/>
    <property type="match status" value="1"/>
</dbReference>
<dbReference type="InterPro" id="IPR041639">
    <property type="entry name" value="LPD39"/>
</dbReference>
<feature type="compositionally biased region" description="Polar residues" evidence="2">
    <location>
        <begin position="528"/>
        <end position="539"/>
    </location>
</feature>